<comment type="caution">
    <text evidence="2">The sequence shown here is derived from an EMBL/GenBank/DDBJ whole genome shotgun (WGS) entry which is preliminary data.</text>
</comment>
<feature type="region of interest" description="Disordered" evidence="1">
    <location>
        <begin position="1"/>
        <end position="21"/>
    </location>
</feature>
<name>A0ABP0PXP9_9DINO</name>
<gene>
    <name evidence="2" type="ORF">CCMP2556_LOCUS39380</name>
</gene>
<keyword evidence="3" id="KW-1185">Reference proteome</keyword>
<evidence type="ECO:0000313" key="3">
    <source>
        <dbReference type="Proteomes" id="UP001642484"/>
    </source>
</evidence>
<dbReference type="EMBL" id="CAXAMN010023707">
    <property type="protein sequence ID" value="CAK9080153.1"/>
    <property type="molecule type" value="Genomic_DNA"/>
</dbReference>
<evidence type="ECO:0000313" key="2">
    <source>
        <dbReference type="EMBL" id="CAK9080153.1"/>
    </source>
</evidence>
<sequence length="239" mass="26861">MACDFFNETAPEPNDRPTTSEAFWGITLEDGGSDLGDDQEYSSQHFYKHKHKQQPQREAPLAALHAATSVPLADLKEACAIFERFAQVDSEDITNASMDMRDFEWLDGGWSGSSDRWTWIGPYPIFRRPKNTPESAAPPEPPRSLLCHITGVQNVKELEQEFVKQAFYAADRDPWDAFSCFAASWRKYSAFSFSEAVCVNKFARETRDVARKHGMSILNIERFAAALRVECGAGSADCC</sequence>
<organism evidence="2 3">
    <name type="scientific">Durusdinium trenchii</name>
    <dbReference type="NCBI Taxonomy" id="1381693"/>
    <lineage>
        <taxon>Eukaryota</taxon>
        <taxon>Sar</taxon>
        <taxon>Alveolata</taxon>
        <taxon>Dinophyceae</taxon>
        <taxon>Suessiales</taxon>
        <taxon>Symbiodiniaceae</taxon>
        <taxon>Durusdinium</taxon>
    </lineage>
</organism>
<evidence type="ECO:0000256" key="1">
    <source>
        <dbReference type="SAM" id="MobiDB-lite"/>
    </source>
</evidence>
<accession>A0ABP0PXP9</accession>
<proteinExistence type="predicted"/>
<dbReference type="Proteomes" id="UP001642484">
    <property type="component" value="Unassembled WGS sequence"/>
</dbReference>
<reference evidence="2 3" key="1">
    <citation type="submission" date="2024-02" db="EMBL/GenBank/DDBJ databases">
        <authorList>
            <person name="Chen Y."/>
            <person name="Shah S."/>
            <person name="Dougan E. K."/>
            <person name="Thang M."/>
            <person name="Chan C."/>
        </authorList>
    </citation>
    <scope>NUCLEOTIDE SEQUENCE [LARGE SCALE GENOMIC DNA]</scope>
</reference>
<protein>
    <submittedName>
        <fullName evidence="2">Uncharacterized protein</fullName>
    </submittedName>
</protein>